<dbReference type="Proteomes" id="UP000283895">
    <property type="component" value="Unassembled WGS sequence"/>
</dbReference>
<evidence type="ECO:0000256" key="2">
    <source>
        <dbReference type="ARBA" id="ARBA00007894"/>
    </source>
</evidence>
<dbReference type="PANTHER" id="PTHR43311">
    <property type="entry name" value="GLUTAMATE--TRNA LIGASE"/>
    <property type="match status" value="1"/>
</dbReference>
<dbReference type="CDD" id="cd00808">
    <property type="entry name" value="GluRS_core"/>
    <property type="match status" value="1"/>
</dbReference>
<dbReference type="InterPro" id="IPR020058">
    <property type="entry name" value="Glu/Gln-tRNA-synth_Ib_cat-dom"/>
</dbReference>
<dbReference type="FunFam" id="3.40.50.620:FF:000045">
    <property type="entry name" value="Glutamate--tRNA ligase, mitochondrial"/>
    <property type="match status" value="1"/>
</dbReference>
<feature type="coiled-coil region" evidence="12">
    <location>
        <begin position="580"/>
        <end position="607"/>
    </location>
</feature>
<evidence type="ECO:0000256" key="4">
    <source>
        <dbReference type="ARBA" id="ARBA00022598"/>
    </source>
</evidence>
<evidence type="ECO:0000256" key="7">
    <source>
        <dbReference type="ARBA" id="ARBA00022917"/>
    </source>
</evidence>
<keyword evidence="16" id="KW-1185">Reference proteome</keyword>
<dbReference type="AlphaFoldDB" id="A0A423X967"/>
<dbReference type="NCBIfam" id="TIGR00464">
    <property type="entry name" value="gltX_bact"/>
    <property type="match status" value="1"/>
</dbReference>
<dbReference type="GO" id="GO:0005739">
    <property type="term" value="C:mitochondrion"/>
    <property type="evidence" value="ECO:0007669"/>
    <property type="project" value="UniProtKB-SubCell"/>
</dbReference>
<evidence type="ECO:0000256" key="9">
    <source>
        <dbReference type="ARBA" id="ARBA00030865"/>
    </source>
</evidence>
<evidence type="ECO:0000256" key="13">
    <source>
        <dbReference type="SAM" id="MobiDB-lite"/>
    </source>
</evidence>
<dbReference type="GO" id="GO:0004818">
    <property type="term" value="F:glutamate-tRNA ligase activity"/>
    <property type="evidence" value="ECO:0007669"/>
    <property type="project" value="UniProtKB-EC"/>
</dbReference>
<keyword evidence="8 11" id="KW-0030">Aminoacyl-tRNA synthetase</keyword>
<dbReference type="Gene3D" id="3.40.50.620">
    <property type="entry name" value="HUPs"/>
    <property type="match status" value="1"/>
</dbReference>
<proteinExistence type="inferred from homology"/>
<dbReference type="Pfam" id="PF00749">
    <property type="entry name" value="tRNA-synt_1c"/>
    <property type="match status" value="1"/>
</dbReference>
<feature type="region of interest" description="Disordered" evidence="13">
    <location>
        <begin position="659"/>
        <end position="696"/>
    </location>
</feature>
<evidence type="ECO:0000256" key="10">
    <source>
        <dbReference type="ARBA" id="ARBA00072917"/>
    </source>
</evidence>
<comment type="subcellular location">
    <subcellularLocation>
        <location evidence="1">Mitochondrion</location>
    </subcellularLocation>
</comment>
<feature type="compositionally biased region" description="Basic and acidic residues" evidence="13">
    <location>
        <begin position="659"/>
        <end position="670"/>
    </location>
</feature>
<keyword evidence="4 11" id="KW-0436">Ligase</keyword>
<feature type="compositionally biased region" description="Basic and acidic residues" evidence="13">
    <location>
        <begin position="710"/>
        <end position="730"/>
    </location>
</feature>
<reference evidence="15 16" key="1">
    <citation type="submission" date="2015-09" db="EMBL/GenBank/DDBJ databases">
        <title>Host preference determinants of Valsa canker pathogens revealed by comparative genomics.</title>
        <authorList>
            <person name="Yin Z."/>
            <person name="Huang L."/>
        </authorList>
    </citation>
    <scope>NUCLEOTIDE SEQUENCE [LARGE SCALE GENOMIC DNA]</scope>
    <source>
        <strain evidence="15 16">03-1</strain>
    </source>
</reference>
<dbReference type="PRINTS" id="PR00987">
    <property type="entry name" value="TRNASYNTHGLU"/>
</dbReference>
<dbReference type="InterPro" id="IPR033910">
    <property type="entry name" value="GluRS_core"/>
</dbReference>
<dbReference type="SUPFAM" id="SSF48163">
    <property type="entry name" value="An anticodon-binding domain of class I aminoacyl-tRNA synthetases"/>
    <property type="match status" value="1"/>
</dbReference>
<feature type="compositionally biased region" description="Basic residues" evidence="13">
    <location>
        <begin position="896"/>
        <end position="906"/>
    </location>
</feature>
<dbReference type="PANTHER" id="PTHR43311:SF2">
    <property type="entry name" value="GLUTAMATE--TRNA LIGASE, MITOCHONDRIAL-RELATED"/>
    <property type="match status" value="1"/>
</dbReference>
<protein>
    <recommendedName>
        <fullName evidence="10">Glutamate--tRNA ligase, mitochondrial</fullName>
        <ecNumber evidence="3">6.1.1.17</ecNumber>
    </recommendedName>
    <alternativeName>
        <fullName evidence="9">Glutamyl-tRNA synthetase</fullName>
    </alternativeName>
</protein>
<dbReference type="InterPro" id="IPR020751">
    <property type="entry name" value="aa-tRNA-synth_I_codon-bd_sub2"/>
</dbReference>
<dbReference type="SUPFAM" id="SSF52374">
    <property type="entry name" value="Nucleotidylyl transferase"/>
    <property type="match status" value="1"/>
</dbReference>
<dbReference type="EMBL" id="LKEA01000001">
    <property type="protein sequence ID" value="ROW12502.1"/>
    <property type="molecule type" value="Genomic_DNA"/>
</dbReference>
<dbReference type="STRING" id="356882.A0A423X967"/>
<dbReference type="Gene3D" id="1.10.10.350">
    <property type="match status" value="1"/>
</dbReference>
<keyword evidence="5 11" id="KW-0547">Nucleotide-binding</keyword>
<dbReference type="GO" id="GO:0000049">
    <property type="term" value="F:tRNA binding"/>
    <property type="evidence" value="ECO:0007669"/>
    <property type="project" value="InterPro"/>
</dbReference>
<dbReference type="OrthoDB" id="5399569at2759"/>
<evidence type="ECO:0000256" key="6">
    <source>
        <dbReference type="ARBA" id="ARBA00022840"/>
    </source>
</evidence>
<gene>
    <name evidence="15" type="ORF">VMCG_00033</name>
</gene>
<dbReference type="EC" id="6.1.1.17" evidence="3"/>
<keyword evidence="12" id="KW-0175">Coiled coil</keyword>
<keyword evidence="6 11" id="KW-0067">ATP-binding</keyword>
<comment type="similarity">
    <text evidence="2">Belongs to the class-I aminoacyl-tRNA synthetase family. Glutamate--tRNA ligase type 1 subfamily.</text>
</comment>
<evidence type="ECO:0000256" key="3">
    <source>
        <dbReference type="ARBA" id="ARBA00012835"/>
    </source>
</evidence>
<name>A0A423X967_9PEZI</name>
<dbReference type="InterPro" id="IPR049940">
    <property type="entry name" value="GluQ/Sye"/>
</dbReference>
<dbReference type="GO" id="GO:0006424">
    <property type="term" value="P:glutamyl-tRNA aminoacylation"/>
    <property type="evidence" value="ECO:0007669"/>
    <property type="project" value="InterPro"/>
</dbReference>
<evidence type="ECO:0000256" key="5">
    <source>
        <dbReference type="ARBA" id="ARBA00022741"/>
    </source>
</evidence>
<dbReference type="HAMAP" id="MF_00022">
    <property type="entry name" value="Glu_tRNA_synth_type1"/>
    <property type="match status" value="1"/>
</dbReference>
<evidence type="ECO:0000256" key="11">
    <source>
        <dbReference type="RuleBase" id="RU363037"/>
    </source>
</evidence>
<sequence>MSGMLLLRRRLHQGCLTSRFSQIRHYALIGKPSQNQKPIWSLPDSPARTRFAPSPTGYLHLGSLRTALFNYLLAQATGGQFIIRLEDTDQTRFVEDAEQRLYQDLKWAGLSWDEGPDMGGPFGPYKQSDRLDLYRQHANMLLDRDHAFRCFCSKEDLEFNLQQATSSGATAHYPGTCTAIPRGESDRRAANGEPHIIRFKTSETPVTAPDLVYGAYKKAEREDNFIIMKSDGFPTYHFANVVDDHFMKITHVIRGAEWLISTPKHVELYNAFGWQPPNFAHVGLLVDHQRQKLSKRDIDNIGISVFRDTKILPEALLNFSVLLGWDPSLQNKPHLDKRGRLTVDEMKQNFTMKFTRGDIVVDLVKLKYFQNRFIRDLISGAVADPVALSNRILKPIHTELLQLDEKLSTQKTGLDLAVGVDGLDSIGGLTMRRTAGRTEEYIHQVLKAWKGPIDDHNQFIRDNVYAFWPPSKAAYRDSYAELQDGMRRIVLKKTKKIYENTDISRVMVNFRYRLAMIPEEQWDLETVGNKAKELADAVEYYDTKKEHAMSHGAGWKFLRWGLLNSMAGLSVVPIMLLLGREETLRRLREARKIASKLEEQAAVAAKAKQQELVQSKVRISYMGNPLGEDLKKVEEAAAEEPRNVKVPIKREVEIPSKTEHFLRPLHESRSDSGPFPSKVPNRSYSLDGSPPIQFLDQQDFKAGYRHILPRSKEDEEKHPGQRGSTERRGPADPQAPRQPKWDPNFPPKRPGPMLRALHPDGGAEPTGEPTEEPAPIVVDRGPFAAGEPLKNLKAHIEHVRLMNLDRKIRADKRLRRERLKQRRPDYERMEPLGGLPRDLHEYGNGPFWLGEVDYHPLRPQVRLRPHLPEAEEEDVSEGDVSGDASTKSDGAQTFRRVWHSPRRKKA</sequence>
<dbReference type="GO" id="GO:0008270">
    <property type="term" value="F:zinc ion binding"/>
    <property type="evidence" value="ECO:0007669"/>
    <property type="project" value="InterPro"/>
</dbReference>
<dbReference type="GO" id="GO:0005524">
    <property type="term" value="F:ATP binding"/>
    <property type="evidence" value="ECO:0007669"/>
    <property type="project" value="UniProtKB-KW"/>
</dbReference>
<organism evidence="15 16">
    <name type="scientific">Cytospora schulzeri</name>
    <dbReference type="NCBI Taxonomy" id="448051"/>
    <lineage>
        <taxon>Eukaryota</taxon>
        <taxon>Fungi</taxon>
        <taxon>Dikarya</taxon>
        <taxon>Ascomycota</taxon>
        <taxon>Pezizomycotina</taxon>
        <taxon>Sordariomycetes</taxon>
        <taxon>Sordariomycetidae</taxon>
        <taxon>Diaporthales</taxon>
        <taxon>Cytosporaceae</taxon>
        <taxon>Cytospora</taxon>
    </lineage>
</organism>
<evidence type="ECO:0000256" key="12">
    <source>
        <dbReference type="SAM" id="Coils"/>
    </source>
</evidence>
<feature type="region of interest" description="Disordered" evidence="13">
    <location>
        <begin position="863"/>
        <end position="906"/>
    </location>
</feature>
<evidence type="ECO:0000256" key="1">
    <source>
        <dbReference type="ARBA" id="ARBA00004173"/>
    </source>
</evidence>
<evidence type="ECO:0000259" key="14">
    <source>
        <dbReference type="Pfam" id="PF00749"/>
    </source>
</evidence>
<feature type="region of interest" description="Disordered" evidence="13">
    <location>
        <begin position="708"/>
        <end position="778"/>
    </location>
</feature>
<evidence type="ECO:0000256" key="8">
    <source>
        <dbReference type="ARBA" id="ARBA00023146"/>
    </source>
</evidence>
<dbReference type="InterPro" id="IPR014729">
    <property type="entry name" value="Rossmann-like_a/b/a_fold"/>
</dbReference>
<evidence type="ECO:0000313" key="16">
    <source>
        <dbReference type="Proteomes" id="UP000283895"/>
    </source>
</evidence>
<dbReference type="InterPro" id="IPR004527">
    <property type="entry name" value="Glu-tRNA-ligase_bac/mito"/>
</dbReference>
<dbReference type="InterPro" id="IPR008925">
    <property type="entry name" value="aa_tRNA-synth_I_cd-bd_sf"/>
</dbReference>
<comment type="caution">
    <text evidence="15">The sequence shown here is derived from an EMBL/GenBank/DDBJ whole genome shotgun (WGS) entry which is preliminary data.</text>
</comment>
<feature type="domain" description="Glutamyl/glutaminyl-tRNA synthetase class Ib catalytic" evidence="14">
    <location>
        <begin position="48"/>
        <end position="330"/>
    </location>
</feature>
<accession>A0A423X967</accession>
<dbReference type="InterPro" id="IPR000924">
    <property type="entry name" value="Glu/Gln-tRNA-synth"/>
</dbReference>
<evidence type="ECO:0000313" key="15">
    <source>
        <dbReference type="EMBL" id="ROW12502.1"/>
    </source>
</evidence>
<keyword evidence="7 11" id="KW-0648">Protein biosynthesis</keyword>